<dbReference type="PANTHER" id="PTHR21230">
    <property type="entry name" value="VESICLE TRANSPORT V-SNARE PROTEIN VTI1-RELATED"/>
    <property type="match status" value="1"/>
</dbReference>
<comment type="subcellular location">
    <subcellularLocation>
        <location evidence="1">Membrane</location>
        <topology evidence="1">Single-pass type IV membrane protein</topology>
    </subcellularLocation>
</comment>
<dbReference type="InterPro" id="IPR007705">
    <property type="entry name" value="Vesicle_trsprt_v-SNARE_N"/>
</dbReference>
<sequence length="119" mass="13081">MFSKVMSDSTANSPPIFPGNATLLLLFKISEKKKQKFSEISSGIDEADVLIRKMDLEARSLQPGVKATLLAKLREYKVDLNKLKKEFKRISSPNANQAAHDELLASGMADVNSVISLDS</sequence>
<organism evidence="10 11">
    <name type="scientific">Hibiscus sabdariffa</name>
    <name type="common">roselle</name>
    <dbReference type="NCBI Taxonomy" id="183260"/>
    <lineage>
        <taxon>Eukaryota</taxon>
        <taxon>Viridiplantae</taxon>
        <taxon>Streptophyta</taxon>
        <taxon>Embryophyta</taxon>
        <taxon>Tracheophyta</taxon>
        <taxon>Spermatophyta</taxon>
        <taxon>Magnoliopsida</taxon>
        <taxon>eudicotyledons</taxon>
        <taxon>Gunneridae</taxon>
        <taxon>Pentapetalae</taxon>
        <taxon>rosids</taxon>
        <taxon>malvids</taxon>
        <taxon>Malvales</taxon>
        <taxon>Malvaceae</taxon>
        <taxon>Malvoideae</taxon>
        <taxon>Hibiscus</taxon>
    </lineage>
</organism>
<evidence type="ECO:0000259" key="9">
    <source>
        <dbReference type="Pfam" id="PF05008"/>
    </source>
</evidence>
<evidence type="ECO:0000256" key="5">
    <source>
        <dbReference type="ARBA" id="ARBA00022927"/>
    </source>
</evidence>
<dbReference type="InterPro" id="IPR038407">
    <property type="entry name" value="v-SNARE_N_sf"/>
</dbReference>
<protein>
    <recommendedName>
        <fullName evidence="9">Vesicle transport v-SNARE N-terminal domain-containing protein</fullName>
    </recommendedName>
</protein>
<keyword evidence="7" id="KW-0175">Coiled coil</keyword>
<dbReference type="EMBL" id="JBBPBM010000020">
    <property type="protein sequence ID" value="KAK8551999.1"/>
    <property type="molecule type" value="Genomic_DNA"/>
</dbReference>
<dbReference type="SUPFAM" id="SSF47661">
    <property type="entry name" value="t-snare proteins"/>
    <property type="match status" value="1"/>
</dbReference>
<proteinExistence type="inferred from homology"/>
<dbReference type="Pfam" id="PF05008">
    <property type="entry name" value="V-SNARE"/>
    <property type="match status" value="1"/>
</dbReference>
<comment type="similarity">
    <text evidence="2">Belongs to the VTI1 family.</text>
</comment>
<dbReference type="PANTHER" id="PTHR21230:SF66">
    <property type="entry name" value="VESICLE TRANSPORT V-SNARE 12"/>
    <property type="match status" value="1"/>
</dbReference>
<evidence type="ECO:0000256" key="8">
    <source>
        <dbReference type="ARBA" id="ARBA00023136"/>
    </source>
</evidence>
<dbReference type="Gene3D" id="1.20.58.400">
    <property type="entry name" value="t-snare proteins"/>
    <property type="match status" value="1"/>
</dbReference>
<evidence type="ECO:0000256" key="6">
    <source>
        <dbReference type="ARBA" id="ARBA00022989"/>
    </source>
</evidence>
<reference evidence="10 11" key="1">
    <citation type="journal article" date="2024" name="G3 (Bethesda)">
        <title>Genome assembly of Hibiscus sabdariffa L. provides insights into metabolisms of medicinal natural products.</title>
        <authorList>
            <person name="Kim T."/>
        </authorList>
    </citation>
    <scope>NUCLEOTIDE SEQUENCE [LARGE SCALE GENOMIC DNA]</scope>
    <source>
        <strain evidence="10">TK-2024</strain>
        <tissue evidence="10">Old leaves</tissue>
    </source>
</reference>
<accession>A0ABR2E451</accession>
<comment type="caution">
    <text evidence="10">The sequence shown here is derived from an EMBL/GenBank/DDBJ whole genome shotgun (WGS) entry which is preliminary data.</text>
</comment>
<evidence type="ECO:0000256" key="3">
    <source>
        <dbReference type="ARBA" id="ARBA00022448"/>
    </source>
</evidence>
<keyword evidence="4" id="KW-0812">Transmembrane</keyword>
<feature type="domain" description="Vesicle transport v-SNARE N-terminal" evidence="9">
    <location>
        <begin position="31"/>
        <end position="90"/>
    </location>
</feature>
<evidence type="ECO:0000256" key="2">
    <source>
        <dbReference type="ARBA" id="ARBA00006108"/>
    </source>
</evidence>
<dbReference type="Proteomes" id="UP001472677">
    <property type="component" value="Unassembled WGS sequence"/>
</dbReference>
<name>A0ABR2E451_9ROSI</name>
<dbReference type="InterPro" id="IPR010989">
    <property type="entry name" value="SNARE"/>
</dbReference>
<keyword evidence="5" id="KW-0653">Protein transport</keyword>
<keyword evidence="3" id="KW-0813">Transport</keyword>
<gene>
    <name evidence="10" type="ORF">V6N12_040615</name>
</gene>
<evidence type="ECO:0000256" key="7">
    <source>
        <dbReference type="ARBA" id="ARBA00023054"/>
    </source>
</evidence>
<evidence type="ECO:0000256" key="4">
    <source>
        <dbReference type="ARBA" id="ARBA00022692"/>
    </source>
</evidence>
<evidence type="ECO:0000313" key="10">
    <source>
        <dbReference type="EMBL" id="KAK8551999.1"/>
    </source>
</evidence>
<keyword evidence="11" id="KW-1185">Reference proteome</keyword>
<keyword evidence="6" id="KW-1133">Transmembrane helix</keyword>
<keyword evidence="8" id="KW-0472">Membrane</keyword>
<evidence type="ECO:0000313" key="11">
    <source>
        <dbReference type="Proteomes" id="UP001472677"/>
    </source>
</evidence>
<evidence type="ECO:0000256" key="1">
    <source>
        <dbReference type="ARBA" id="ARBA00004211"/>
    </source>
</evidence>